<sequence length="440" mass="47431">MTMTAAPVAVKERFGSMDVLRGVAVCGILLMNIPFMGMLGESGRPPLPAAPNPDWIAFTIQDVFFAGSMRGMFTLLFGAGMLIMLRRADEPGGENAISAYLTRCFALILLGVANFAIFLWPGEILFAYGVVGLALILFRRSPPRLLLTAAAASLVVLTLSFAVPVIDRAAALRDAPAAAAAKAEGKTLTDDQKAALKMQARGAEVMRPPAAKLEKERQQRTSFPGVVVWSTKFWAQFNLGRMGIFGLLESLGFMLIGMALFQKGYLTGQKPLKTYVGLMVGGYGLGLAIRGVQAFCAWTTAYELNPWQMLWGAFLYEVGRLPMTIGLLGLVMTLYQLGALGKLAGAIKAIGRMALTNYVGQSVITAVLFYAFGLLGKFGFAQLMGIAALIWIAQGVISVVWLKFYEIGPLEWLLRMLTYGQRSPIPRVAPTPTAVPAPAE</sequence>
<reference evidence="3" key="1">
    <citation type="submission" date="2020-09" db="EMBL/GenBank/DDBJ databases">
        <title>Brevundimonas sp. LVF2 isolated from a puddle in Goettingen, Germany.</title>
        <authorList>
            <person name="Friedrich I."/>
            <person name="Klassen A."/>
            <person name="Hannes N."/>
            <person name="Schneider D."/>
            <person name="Hertel R."/>
            <person name="Daniel R."/>
        </authorList>
    </citation>
    <scope>NUCLEOTIDE SEQUENCE</scope>
    <source>
        <strain evidence="3">LVF2</strain>
    </source>
</reference>
<dbReference type="EMBL" id="CP062222">
    <property type="protein sequence ID" value="QTC91403.1"/>
    <property type="molecule type" value="Genomic_DNA"/>
</dbReference>
<dbReference type="AlphaFoldDB" id="A0A975GW49"/>
<dbReference type="Proteomes" id="UP000663918">
    <property type="component" value="Chromosome"/>
</dbReference>
<feature type="transmembrane region" description="Helical" evidence="1">
    <location>
        <begin position="355"/>
        <end position="375"/>
    </location>
</feature>
<dbReference type="Pfam" id="PF04235">
    <property type="entry name" value="DUF418"/>
    <property type="match status" value="1"/>
</dbReference>
<dbReference type="InterPro" id="IPR007349">
    <property type="entry name" value="DUF418"/>
</dbReference>
<feature type="transmembrane region" description="Helical" evidence="1">
    <location>
        <begin position="20"/>
        <end position="39"/>
    </location>
</feature>
<dbReference type="PANTHER" id="PTHR30590">
    <property type="entry name" value="INNER MEMBRANE PROTEIN"/>
    <property type="match status" value="1"/>
</dbReference>
<feature type="transmembrane region" description="Helical" evidence="1">
    <location>
        <begin position="381"/>
        <end position="405"/>
    </location>
</feature>
<gene>
    <name evidence="3" type="ORF">IFJ75_00225</name>
</gene>
<keyword evidence="4" id="KW-1185">Reference proteome</keyword>
<feature type="domain" description="DUF418" evidence="2">
    <location>
        <begin position="260"/>
        <end position="420"/>
    </location>
</feature>
<proteinExistence type="predicted"/>
<feature type="transmembrane region" description="Helical" evidence="1">
    <location>
        <begin position="321"/>
        <end position="343"/>
    </location>
</feature>
<accession>A0A975GW49</accession>
<dbReference type="RefSeq" id="WP_207870579.1">
    <property type="nucleotide sequence ID" value="NZ_CP062222.1"/>
</dbReference>
<organism evidence="3 4">
    <name type="scientific">Brevundimonas goettingensis</name>
    <dbReference type="NCBI Taxonomy" id="2774190"/>
    <lineage>
        <taxon>Bacteria</taxon>
        <taxon>Pseudomonadati</taxon>
        <taxon>Pseudomonadota</taxon>
        <taxon>Alphaproteobacteria</taxon>
        <taxon>Caulobacterales</taxon>
        <taxon>Caulobacteraceae</taxon>
        <taxon>Brevundimonas</taxon>
    </lineage>
</organism>
<protein>
    <submittedName>
        <fullName evidence="3">DUF418 domain-containing protein</fullName>
    </submittedName>
</protein>
<dbReference type="InterPro" id="IPR052529">
    <property type="entry name" value="Bact_Transport_Assoc"/>
</dbReference>
<keyword evidence="1" id="KW-0472">Membrane</keyword>
<feature type="transmembrane region" description="Helical" evidence="1">
    <location>
        <begin position="119"/>
        <end position="138"/>
    </location>
</feature>
<evidence type="ECO:0000313" key="3">
    <source>
        <dbReference type="EMBL" id="QTC91403.1"/>
    </source>
</evidence>
<feature type="transmembrane region" description="Helical" evidence="1">
    <location>
        <begin position="274"/>
        <end position="301"/>
    </location>
</feature>
<keyword evidence="1" id="KW-0812">Transmembrane</keyword>
<evidence type="ECO:0000259" key="2">
    <source>
        <dbReference type="Pfam" id="PF04235"/>
    </source>
</evidence>
<feature type="transmembrane region" description="Helical" evidence="1">
    <location>
        <begin position="63"/>
        <end position="85"/>
    </location>
</feature>
<feature type="transmembrane region" description="Helical" evidence="1">
    <location>
        <begin position="145"/>
        <end position="166"/>
    </location>
</feature>
<evidence type="ECO:0000256" key="1">
    <source>
        <dbReference type="SAM" id="Phobius"/>
    </source>
</evidence>
<dbReference type="PANTHER" id="PTHR30590:SF2">
    <property type="entry name" value="INNER MEMBRANE PROTEIN"/>
    <property type="match status" value="1"/>
</dbReference>
<name>A0A975GW49_9CAUL</name>
<dbReference type="KEGG" id="bgoe:IFJ75_00225"/>
<evidence type="ECO:0000313" key="4">
    <source>
        <dbReference type="Proteomes" id="UP000663918"/>
    </source>
</evidence>
<keyword evidence="1" id="KW-1133">Transmembrane helix</keyword>
<feature type="transmembrane region" description="Helical" evidence="1">
    <location>
        <begin position="242"/>
        <end position="262"/>
    </location>
</feature>
<feature type="transmembrane region" description="Helical" evidence="1">
    <location>
        <begin position="97"/>
        <end position="113"/>
    </location>
</feature>